<reference evidence="1 2" key="1">
    <citation type="submission" date="2012-02" db="EMBL/GenBank/DDBJ databases">
        <title>Whole genome shotgun sequence of Gordonia sputi NBRC 100414.</title>
        <authorList>
            <person name="Yoshida I."/>
            <person name="Hosoyama A."/>
            <person name="Tsuchikane K."/>
            <person name="Katsumata H."/>
            <person name="Yamazaki S."/>
            <person name="Fujita N."/>
        </authorList>
    </citation>
    <scope>NUCLEOTIDE SEQUENCE [LARGE SCALE GENOMIC DNA]</scope>
    <source>
        <strain evidence="1 2">NBRC 100414</strain>
    </source>
</reference>
<dbReference type="EMBL" id="BAFC01000046">
    <property type="protein sequence ID" value="GAB38599.1"/>
    <property type="molecule type" value="Genomic_DNA"/>
</dbReference>
<accession>H5TYP1</accession>
<dbReference type="Gene3D" id="3.40.830.10">
    <property type="entry name" value="LigB-like"/>
    <property type="match status" value="1"/>
</dbReference>
<dbReference type="AlphaFoldDB" id="H5TYP1"/>
<sequence length="296" mass="30070">MCGLRDIADTRAGVSVLPAASGMTSASVDGVLACVVFVPSAPLLVPELAGPDAVDTLEARSAVRDAGVLLARHATRWVAVGADDFIAPVRSDDFIAPVRSGDDAAAGDPLASRSIPTVGGFGRFGVDVPVSLERVGGERPPGRLPLSMLIAGWLRGQVDAESVRPVVVDPDVRPEVACELGRALSAEISSDPEPIGVLVVADGATALTPKAPGGGRRDSAVELQQRIVDGIAAADVDVLRGLDVATCDAEGVAGRAAWQVVAGLVGDSPMTAKVLYSDAPFGVGYVVAAWTPGDTP</sequence>
<comment type="caution">
    <text evidence="1">The sequence shown here is derived from an EMBL/GenBank/DDBJ whole genome shotgun (WGS) entry which is preliminary data.</text>
</comment>
<proteinExistence type="predicted"/>
<evidence type="ECO:0000313" key="2">
    <source>
        <dbReference type="Proteomes" id="UP000005845"/>
    </source>
</evidence>
<name>H5TYP1_9ACTN</name>
<dbReference type="Proteomes" id="UP000005845">
    <property type="component" value="Unassembled WGS sequence"/>
</dbReference>
<evidence type="ECO:0000313" key="1">
    <source>
        <dbReference type="EMBL" id="GAB38599.1"/>
    </source>
</evidence>
<evidence type="ECO:0008006" key="3">
    <source>
        <dbReference type="Google" id="ProtNLM"/>
    </source>
</evidence>
<protein>
    <recommendedName>
        <fullName evidence="3">Extradiol ring-cleavage dioxygenase class III enzyme subunit B domain-containing protein</fullName>
    </recommendedName>
</protein>
<keyword evidence="2" id="KW-1185">Reference proteome</keyword>
<dbReference type="eggNOG" id="COG3885">
    <property type="taxonomic scope" value="Bacteria"/>
</dbReference>
<gene>
    <name evidence="1" type="ORF">GOSPT_046_00650</name>
</gene>
<dbReference type="SUPFAM" id="SSF53213">
    <property type="entry name" value="LigB-like"/>
    <property type="match status" value="1"/>
</dbReference>
<organism evidence="1 2">
    <name type="scientific">Gordonia sputi NBRC 100414</name>
    <dbReference type="NCBI Taxonomy" id="1089453"/>
    <lineage>
        <taxon>Bacteria</taxon>
        <taxon>Bacillati</taxon>
        <taxon>Actinomycetota</taxon>
        <taxon>Actinomycetes</taxon>
        <taxon>Mycobacteriales</taxon>
        <taxon>Gordoniaceae</taxon>
        <taxon>Gordonia</taxon>
    </lineage>
</organism>